<dbReference type="PROSITE" id="PS50883">
    <property type="entry name" value="EAL"/>
    <property type="match status" value="1"/>
</dbReference>
<keyword evidence="5" id="KW-1185">Reference proteome</keyword>
<dbReference type="SUPFAM" id="SSF141868">
    <property type="entry name" value="EAL domain-like"/>
    <property type="match status" value="1"/>
</dbReference>
<dbReference type="InterPro" id="IPR043128">
    <property type="entry name" value="Rev_trsase/Diguanyl_cyclase"/>
</dbReference>
<gene>
    <name evidence="4" type="ORF">ABQ292_18335</name>
</gene>
<dbReference type="InterPro" id="IPR029787">
    <property type="entry name" value="Nucleotide_cyclase"/>
</dbReference>
<organism evidence="4 5">
    <name type="scientific">Geodermatophilus maliterrae</name>
    <dbReference type="NCBI Taxonomy" id="3162531"/>
    <lineage>
        <taxon>Bacteria</taxon>
        <taxon>Bacillati</taxon>
        <taxon>Actinomycetota</taxon>
        <taxon>Actinomycetes</taxon>
        <taxon>Geodermatophilales</taxon>
        <taxon>Geodermatophilaceae</taxon>
        <taxon>Geodermatophilus</taxon>
    </lineage>
</organism>
<dbReference type="PANTHER" id="PTHR44757">
    <property type="entry name" value="DIGUANYLATE CYCLASE DGCP"/>
    <property type="match status" value="1"/>
</dbReference>
<feature type="transmembrane region" description="Helical" evidence="1">
    <location>
        <begin position="202"/>
        <end position="221"/>
    </location>
</feature>
<dbReference type="NCBIfam" id="TIGR00254">
    <property type="entry name" value="GGDEF"/>
    <property type="match status" value="1"/>
</dbReference>
<dbReference type="InterPro" id="IPR000160">
    <property type="entry name" value="GGDEF_dom"/>
</dbReference>
<evidence type="ECO:0000256" key="1">
    <source>
        <dbReference type="SAM" id="Phobius"/>
    </source>
</evidence>
<feature type="domain" description="EAL" evidence="2">
    <location>
        <begin position="405"/>
        <end position="658"/>
    </location>
</feature>
<dbReference type="Gene3D" id="3.30.70.270">
    <property type="match status" value="1"/>
</dbReference>
<dbReference type="CDD" id="cd01948">
    <property type="entry name" value="EAL"/>
    <property type="match status" value="1"/>
</dbReference>
<keyword evidence="1" id="KW-0472">Membrane</keyword>
<keyword evidence="1" id="KW-1133">Transmembrane helix</keyword>
<evidence type="ECO:0000259" key="3">
    <source>
        <dbReference type="PROSITE" id="PS50887"/>
    </source>
</evidence>
<dbReference type="CDD" id="cd01949">
    <property type="entry name" value="GGDEF"/>
    <property type="match status" value="1"/>
</dbReference>
<reference evidence="4 5" key="1">
    <citation type="submission" date="2024-06" db="EMBL/GenBank/DDBJ databases">
        <title>Draft genome sequence of Geodermatophilus badlandi, a novel member of the Geodermatophilaceae isolated from badland sedimentary rocks in the Red desert, Wyoming, USA.</title>
        <authorList>
            <person name="Ben Tekaya S."/>
            <person name="Nouioui I."/>
            <person name="Flores G.M."/>
            <person name="Shaal M.N."/>
            <person name="Bredoire F."/>
            <person name="Basile F."/>
            <person name="Van Diepen L."/>
            <person name="Ward N.L."/>
        </authorList>
    </citation>
    <scope>NUCLEOTIDE SEQUENCE [LARGE SCALE GENOMIC DNA]</scope>
    <source>
        <strain evidence="4 5">WL48A</strain>
    </source>
</reference>
<keyword evidence="1" id="KW-0812">Transmembrane</keyword>
<dbReference type="PANTHER" id="PTHR44757:SF2">
    <property type="entry name" value="BIOFILM ARCHITECTURE MAINTENANCE PROTEIN MBAA"/>
    <property type="match status" value="1"/>
</dbReference>
<feature type="domain" description="GGDEF" evidence="3">
    <location>
        <begin position="264"/>
        <end position="396"/>
    </location>
</feature>
<dbReference type="InterPro" id="IPR035919">
    <property type="entry name" value="EAL_sf"/>
</dbReference>
<dbReference type="RefSeq" id="WP_369209040.1">
    <property type="nucleotide sequence ID" value="NZ_JBFNXQ010000067.1"/>
</dbReference>
<protein>
    <submittedName>
        <fullName evidence="4">Bifunctional diguanylate cyclase/phosphodiesterase</fullName>
    </submittedName>
</protein>
<dbReference type="SUPFAM" id="SSF55073">
    <property type="entry name" value="Nucleotide cyclase"/>
    <property type="match status" value="1"/>
</dbReference>
<dbReference type="PROSITE" id="PS50887">
    <property type="entry name" value="GGDEF"/>
    <property type="match status" value="1"/>
</dbReference>
<dbReference type="SMART" id="SM00267">
    <property type="entry name" value="GGDEF"/>
    <property type="match status" value="1"/>
</dbReference>
<evidence type="ECO:0000313" key="4">
    <source>
        <dbReference type="EMBL" id="MEX5720325.1"/>
    </source>
</evidence>
<dbReference type="Gene3D" id="3.20.20.450">
    <property type="entry name" value="EAL domain"/>
    <property type="match status" value="1"/>
</dbReference>
<dbReference type="Pfam" id="PF00563">
    <property type="entry name" value="EAL"/>
    <property type="match status" value="1"/>
</dbReference>
<dbReference type="Proteomes" id="UP001560045">
    <property type="component" value="Unassembled WGS sequence"/>
</dbReference>
<dbReference type="InterPro" id="IPR052155">
    <property type="entry name" value="Biofilm_reg_signaling"/>
</dbReference>
<evidence type="ECO:0000313" key="5">
    <source>
        <dbReference type="Proteomes" id="UP001560045"/>
    </source>
</evidence>
<dbReference type="InterPro" id="IPR001633">
    <property type="entry name" value="EAL_dom"/>
</dbReference>
<accession>A0ABV3XID0</accession>
<name>A0ABV3XID0_9ACTN</name>
<evidence type="ECO:0000259" key="2">
    <source>
        <dbReference type="PROSITE" id="PS50883"/>
    </source>
</evidence>
<proteinExistence type="predicted"/>
<dbReference type="Pfam" id="PF00990">
    <property type="entry name" value="GGDEF"/>
    <property type="match status" value="1"/>
</dbReference>
<dbReference type="SMART" id="SM00052">
    <property type="entry name" value="EAL"/>
    <property type="match status" value="1"/>
</dbReference>
<comment type="caution">
    <text evidence="4">The sequence shown here is derived from an EMBL/GenBank/DDBJ whole genome shotgun (WGS) entry which is preliminary data.</text>
</comment>
<dbReference type="EMBL" id="JBFNXQ010000067">
    <property type="protein sequence ID" value="MEX5720325.1"/>
    <property type="molecule type" value="Genomic_DNA"/>
</dbReference>
<sequence>MSRSTVSRAVGTRLFAAYAAASLVPVVVLGGVLAAGIRQDAVDRALEYGSAQAAVVEEMAIAPALRGQDLAMGLTEAERERLQMATDLAVFRGSILRLRLRDFSGAVVFADDGASGPAEALPHYPAGEGVVPATGTAFTTAVDGGSSVALLDDDDGLAVGRMIRVLQPIVADSSGRSVGVLELLLPYDTVAAEVEAATARTYWRLGAGLGALYLVLGAISWSTTRRLRRQAAQAAHDALHDPLTGLANRELFARRVAAGLERGTPGAVVLVDLDRFKEVNDTLGHHAGDHLLREVGRRLDATVRAGDTVARLGGDEFGLLLPGVDDPADARELVQRVSDALAVETVVDGVPLAVEASCGIAMHPADAADVETLMTCADAAMYQGKRGATGVVVYDRRATAPSPHSPALQHDVRRALQDGDLRLHYQPQVDLASGRTTGVEALLRWQHPQRGLVGPGEFLPALEQSGVMGALTEWVLTQALADCAAWTAAGEDWTVSVNVSVRNLEQPGFADTVARLAAAAGVLPSRLHLEVTETALPADLAAASACLAELAAHGFGAALDDVGVGFASLSHLRSLALTEVKVDRVFVTGAAAHAEDAAVVRSLVELAHGLGLSVCAEGVETAEVADWLRSVGCDRAQGWYFSRPHPWPDLVRAPAPEPALTSVEVPS</sequence>